<evidence type="ECO:0000313" key="1">
    <source>
        <dbReference type="EMBL" id="MBO2452234.1"/>
    </source>
</evidence>
<accession>A0A939PLS0</accession>
<dbReference type="RefSeq" id="WP_208260115.1">
    <property type="nucleotide sequence ID" value="NZ_JAGEOJ010000015.1"/>
</dbReference>
<dbReference type="InterPro" id="IPR029787">
    <property type="entry name" value="Nucleotide_cyclase"/>
</dbReference>
<sequence length="214" mass="24036">MERSTSPLRTNPIKGELRGHLYRMLEQAMACAGIGTRQCDPFEDRGDGVLALIHPSDHVPKTYLLSRFIPELSRLLVEYNLGLPPDEWPRRGLRLRAVVHAGEIHHDRHGYFGEAIDVACRLLDARPVKKALQGVTAPLVLVVSKEIFETVVKHEYDGISMATYQPDVRLHVAGQRRQGWLHIPTEAMELRACEPLASARALRRFSPEADHSAA</sequence>
<reference evidence="1" key="1">
    <citation type="submission" date="2021-03" db="EMBL/GenBank/DDBJ databases">
        <authorList>
            <person name="Kanchanasin P."/>
            <person name="Saeng-In P."/>
            <person name="Phongsopitanun W."/>
            <person name="Yuki M."/>
            <person name="Kudo T."/>
            <person name="Ohkuma M."/>
            <person name="Tanasupawat S."/>
        </authorList>
    </citation>
    <scope>NUCLEOTIDE SEQUENCE</scope>
    <source>
        <strain evidence="1">GKU 128</strain>
    </source>
</reference>
<keyword evidence="2" id="KW-1185">Reference proteome</keyword>
<dbReference type="Proteomes" id="UP000669179">
    <property type="component" value="Unassembled WGS sequence"/>
</dbReference>
<proteinExistence type="predicted"/>
<dbReference type="Gene3D" id="3.30.70.1230">
    <property type="entry name" value="Nucleotide cyclase"/>
    <property type="match status" value="1"/>
</dbReference>
<protein>
    <recommendedName>
        <fullName evidence="3">Guanylate cyclase domain-containing protein</fullName>
    </recommendedName>
</protein>
<name>A0A939PLS0_9ACTN</name>
<evidence type="ECO:0008006" key="3">
    <source>
        <dbReference type="Google" id="ProtNLM"/>
    </source>
</evidence>
<comment type="caution">
    <text evidence="1">The sequence shown here is derived from an EMBL/GenBank/DDBJ whole genome shotgun (WGS) entry which is preliminary data.</text>
</comment>
<gene>
    <name evidence="1" type="ORF">J4573_34450</name>
</gene>
<organism evidence="1 2">
    <name type="scientific">Actinomadura barringtoniae</name>
    <dbReference type="NCBI Taxonomy" id="1427535"/>
    <lineage>
        <taxon>Bacteria</taxon>
        <taxon>Bacillati</taxon>
        <taxon>Actinomycetota</taxon>
        <taxon>Actinomycetes</taxon>
        <taxon>Streptosporangiales</taxon>
        <taxon>Thermomonosporaceae</taxon>
        <taxon>Actinomadura</taxon>
    </lineage>
</organism>
<dbReference type="AlphaFoldDB" id="A0A939PLS0"/>
<dbReference type="EMBL" id="JAGEOJ010000015">
    <property type="protein sequence ID" value="MBO2452234.1"/>
    <property type="molecule type" value="Genomic_DNA"/>
</dbReference>
<evidence type="ECO:0000313" key="2">
    <source>
        <dbReference type="Proteomes" id="UP000669179"/>
    </source>
</evidence>